<evidence type="ECO:0000313" key="2">
    <source>
        <dbReference type="Proteomes" id="UP000232003"/>
    </source>
</evidence>
<organism evidence="1 2">
    <name type="scientific">Nostoc flagelliforme CCNUN1</name>
    <dbReference type="NCBI Taxonomy" id="2038116"/>
    <lineage>
        <taxon>Bacteria</taxon>
        <taxon>Bacillati</taxon>
        <taxon>Cyanobacteriota</taxon>
        <taxon>Cyanophyceae</taxon>
        <taxon>Nostocales</taxon>
        <taxon>Nostocaceae</taxon>
        <taxon>Nostoc</taxon>
    </lineage>
</organism>
<accession>A0A2K8SSH1</accession>
<name>A0A2K8SSH1_9NOSO</name>
<protein>
    <submittedName>
        <fullName evidence="1">Uncharacterized protein</fullName>
    </submittedName>
</protein>
<sequence>MLPGVGSPHVPVEIPEKVRASAWSEKPSAVVAPTKKLDIAAAKTKLSFIT</sequence>
<reference evidence="1 2" key="1">
    <citation type="submission" date="2017-11" db="EMBL/GenBank/DDBJ databases">
        <title>Complete genome of a free-living desiccation-tolerant cyanobacterium and its photosynthetic adaptation to extreme terrestrial habitat.</title>
        <authorList>
            <person name="Shang J."/>
        </authorList>
    </citation>
    <scope>NUCLEOTIDE SEQUENCE [LARGE SCALE GENOMIC DNA]</scope>
    <source>
        <strain evidence="1 2">CCNUN1</strain>
    </source>
</reference>
<gene>
    <name evidence="1" type="ORF">COO91_04347</name>
</gene>
<dbReference type="KEGG" id="nfl:COO91_04347"/>
<keyword evidence="2" id="KW-1185">Reference proteome</keyword>
<evidence type="ECO:0000313" key="1">
    <source>
        <dbReference type="EMBL" id="AUB38377.1"/>
    </source>
</evidence>
<dbReference type="AlphaFoldDB" id="A0A2K8SSH1"/>
<dbReference type="EMBL" id="CP024785">
    <property type="protein sequence ID" value="AUB38377.1"/>
    <property type="molecule type" value="Genomic_DNA"/>
</dbReference>
<dbReference type="Proteomes" id="UP000232003">
    <property type="component" value="Chromosome"/>
</dbReference>
<proteinExistence type="predicted"/>